<dbReference type="Gene3D" id="3.40.50.1820">
    <property type="entry name" value="alpha/beta hydrolase"/>
    <property type="match status" value="1"/>
</dbReference>
<dbReference type="PRINTS" id="PR00724">
    <property type="entry name" value="CRBOXYPTASEC"/>
</dbReference>
<keyword evidence="6" id="KW-0325">Glycoprotein</keyword>
<comment type="similarity">
    <text evidence="1">Belongs to the peptidase S10 family.</text>
</comment>
<dbReference type="InterPro" id="IPR001563">
    <property type="entry name" value="Peptidase_S10"/>
</dbReference>
<dbReference type="GO" id="GO:0006508">
    <property type="term" value="P:proteolysis"/>
    <property type="evidence" value="ECO:0007669"/>
    <property type="project" value="UniProtKB-KW"/>
</dbReference>
<dbReference type="Pfam" id="PF00450">
    <property type="entry name" value="Peptidase_S10"/>
    <property type="match status" value="1"/>
</dbReference>
<dbReference type="EMBL" id="CAJZBQ010000056">
    <property type="protein sequence ID" value="CAG9333383.1"/>
    <property type="molecule type" value="Genomic_DNA"/>
</dbReference>
<evidence type="ECO:0000256" key="4">
    <source>
        <dbReference type="ARBA" id="ARBA00022729"/>
    </source>
</evidence>
<keyword evidence="9" id="KW-1185">Reference proteome</keyword>
<keyword evidence="3" id="KW-0645">Protease</keyword>
<dbReference type="PANTHER" id="PTHR11802:SF3">
    <property type="entry name" value="RETINOID-INDUCIBLE SERINE CARBOXYPEPTIDASE"/>
    <property type="match status" value="1"/>
</dbReference>
<reference evidence="8" key="1">
    <citation type="submission" date="2021-09" db="EMBL/GenBank/DDBJ databases">
        <authorList>
            <consortium name="AG Swart"/>
            <person name="Singh M."/>
            <person name="Singh A."/>
            <person name="Seah K."/>
            <person name="Emmerich C."/>
        </authorList>
    </citation>
    <scope>NUCLEOTIDE SEQUENCE</scope>
    <source>
        <strain evidence="8">ATCC30299</strain>
    </source>
</reference>
<comment type="caution">
    <text evidence="8">The sequence shown here is derived from an EMBL/GenBank/DDBJ whole genome shotgun (WGS) entry which is preliminary data.</text>
</comment>
<evidence type="ECO:0000256" key="1">
    <source>
        <dbReference type="ARBA" id="ARBA00009431"/>
    </source>
</evidence>
<dbReference type="AlphaFoldDB" id="A0AAU9K858"/>
<evidence type="ECO:0008006" key="10">
    <source>
        <dbReference type="Google" id="ProtNLM"/>
    </source>
</evidence>
<evidence type="ECO:0000256" key="6">
    <source>
        <dbReference type="ARBA" id="ARBA00023180"/>
    </source>
</evidence>
<evidence type="ECO:0000256" key="2">
    <source>
        <dbReference type="ARBA" id="ARBA00022645"/>
    </source>
</evidence>
<evidence type="ECO:0000256" key="3">
    <source>
        <dbReference type="ARBA" id="ARBA00022670"/>
    </source>
</evidence>
<name>A0AAU9K858_9CILI</name>
<dbReference type="InterPro" id="IPR029058">
    <property type="entry name" value="AB_hydrolase_fold"/>
</dbReference>
<organism evidence="8 9">
    <name type="scientific">Blepharisma stoltei</name>
    <dbReference type="NCBI Taxonomy" id="1481888"/>
    <lineage>
        <taxon>Eukaryota</taxon>
        <taxon>Sar</taxon>
        <taxon>Alveolata</taxon>
        <taxon>Ciliophora</taxon>
        <taxon>Postciliodesmatophora</taxon>
        <taxon>Heterotrichea</taxon>
        <taxon>Heterotrichida</taxon>
        <taxon>Blepharismidae</taxon>
        <taxon>Blepharisma</taxon>
    </lineage>
</organism>
<dbReference type="PANTHER" id="PTHR11802">
    <property type="entry name" value="SERINE PROTEASE FAMILY S10 SERINE CARBOXYPEPTIDASE"/>
    <property type="match status" value="1"/>
</dbReference>
<evidence type="ECO:0000256" key="5">
    <source>
        <dbReference type="ARBA" id="ARBA00022801"/>
    </source>
</evidence>
<sequence>MRIKLLNLALFLLALQASAQSEGLLGDTDGEWNFLGFTGYAGEVVINPLTGSSYFYWLFQAIQGNILTDKYPLVIWLAGGPGCASGPAVIFDYITPFIIDDNGEPILNPNNWVNQVHFMAIDHPIGTGFSFSNSPNDYKNNTSGDTNQLYTLLVRLAQKYPTWFNRDLYIFGVSYGGKWAPAIAYKILSENQGASPPYRFNLKGIGVGDPWTNPAVQTSFYGYVAYSSGLINQEELSIIQAYEEEIQNQISSGDLYEAQNNVGMVMELIYEYTGGINTYDIRKFTDYNSTAIEYWLNLNSTKALLHAPLNMEHLGCNPNVYDMTTDFMESSAMLFPYILDNINVLMWIGQDDLLLNTPCVENLVANINWPGIQGLLNTNKMIWKVNGTVAGYVKNYSTFTFVHLLKSGHIGCHDQPANSRDMFFRFIYNEGWQQ</sequence>
<proteinExistence type="inferred from homology"/>
<evidence type="ECO:0000313" key="8">
    <source>
        <dbReference type="EMBL" id="CAG9333383.1"/>
    </source>
</evidence>
<keyword evidence="5" id="KW-0378">Hydrolase</keyword>
<dbReference type="Proteomes" id="UP001162131">
    <property type="component" value="Unassembled WGS sequence"/>
</dbReference>
<dbReference type="SUPFAM" id="SSF53474">
    <property type="entry name" value="alpha/beta-Hydrolases"/>
    <property type="match status" value="1"/>
</dbReference>
<dbReference type="GO" id="GO:0004185">
    <property type="term" value="F:serine-type carboxypeptidase activity"/>
    <property type="evidence" value="ECO:0007669"/>
    <property type="project" value="InterPro"/>
</dbReference>
<keyword evidence="4 7" id="KW-0732">Signal</keyword>
<accession>A0AAU9K858</accession>
<evidence type="ECO:0000313" key="9">
    <source>
        <dbReference type="Proteomes" id="UP001162131"/>
    </source>
</evidence>
<evidence type="ECO:0000256" key="7">
    <source>
        <dbReference type="SAM" id="SignalP"/>
    </source>
</evidence>
<gene>
    <name evidence="8" type="ORF">BSTOLATCC_MIC58196</name>
</gene>
<feature type="signal peptide" evidence="7">
    <location>
        <begin position="1"/>
        <end position="19"/>
    </location>
</feature>
<feature type="chain" id="PRO_5043717630" description="Serine carboxypeptidase" evidence="7">
    <location>
        <begin position="20"/>
        <end position="434"/>
    </location>
</feature>
<keyword evidence="2" id="KW-0121">Carboxypeptidase</keyword>
<protein>
    <recommendedName>
        <fullName evidence="10">Serine carboxypeptidase</fullName>
    </recommendedName>
</protein>